<dbReference type="EMBL" id="CAJVCH010060299">
    <property type="protein sequence ID" value="CAG7719301.1"/>
    <property type="molecule type" value="Genomic_DNA"/>
</dbReference>
<feature type="non-terminal residue" evidence="1">
    <location>
        <position position="30"/>
    </location>
</feature>
<organism evidence="1 2">
    <name type="scientific">Allacma fusca</name>
    <dbReference type="NCBI Taxonomy" id="39272"/>
    <lineage>
        <taxon>Eukaryota</taxon>
        <taxon>Metazoa</taxon>
        <taxon>Ecdysozoa</taxon>
        <taxon>Arthropoda</taxon>
        <taxon>Hexapoda</taxon>
        <taxon>Collembola</taxon>
        <taxon>Symphypleona</taxon>
        <taxon>Sminthuridae</taxon>
        <taxon>Allacma</taxon>
    </lineage>
</organism>
<evidence type="ECO:0000313" key="1">
    <source>
        <dbReference type="EMBL" id="CAG7719301.1"/>
    </source>
</evidence>
<dbReference type="AlphaFoldDB" id="A0A8J2JF62"/>
<accession>A0A8J2JF62</accession>
<dbReference type="Proteomes" id="UP000708208">
    <property type="component" value="Unassembled WGS sequence"/>
</dbReference>
<sequence>MEYFFSSVIRELDGATIEFPQELFIKQSRI</sequence>
<name>A0A8J2JF62_9HEXA</name>
<proteinExistence type="predicted"/>
<protein>
    <submittedName>
        <fullName evidence="1">Uncharacterized protein</fullName>
    </submittedName>
</protein>
<keyword evidence="2" id="KW-1185">Reference proteome</keyword>
<gene>
    <name evidence="1" type="ORF">AFUS01_LOCUS8634</name>
</gene>
<reference evidence="1" key="1">
    <citation type="submission" date="2021-06" db="EMBL/GenBank/DDBJ databases">
        <authorList>
            <person name="Hodson N. C."/>
            <person name="Mongue J. A."/>
            <person name="Jaron S. K."/>
        </authorList>
    </citation>
    <scope>NUCLEOTIDE SEQUENCE</scope>
</reference>
<evidence type="ECO:0000313" key="2">
    <source>
        <dbReference type="Proteomes" id="UP000708208"/>
    </source>
</evidence>
<comment type="caution">
    <text evidence="1">The sequence shown here is derived from an EMBL/GenBank/DDBJ whole genome shotgun (WGS) entry which is preliminary data.</text>
</comment>